<organism evidence="1 2">
    <name type="scientific">Motiliproteus coralliicola</name>
    <dbReference type="NCBI Taxonomy" id="2283196"/>
    <lineage>
        <taxon>Bacteria</taxon>
        <taxon>Pseudomonadati</taxon>
        <taxon>Pseudomonadota</taxon>
        <taxon>Gammaproteobacteria</taxon>
        <taxon>Oceanospirillales</taxon>
        <taxon>Oceanospirillaceae</taxon>
        <taxon>Motiliproteus</taxon>
    </lineage>
</organism>
<dbReference type="AlphaFoldDB" id="A0A369WA98"/>
<reference evidence="1 2" key="1">
    <citation type="submission" date="2018-07" db="EMBL/GenBank/DDBJ databases">
        <title>Motiliproteus coralliicola sp. nov., a bacterium isolated from Coral.</title>
        <authorList>
            <person name="Wang G."/>
        </authorList>
    </citation>
    <scope>NUCLEOTIDE SEQUENCE [LARGE SCALE GENOMIC DNA]</scope>
    <source>
        <strain evidence="1 2">C34</strain>
    </source>
</reference>
<evidence type="ECO:0000313" key="1">
    <source>
        <dbReference type="EMBL" id="RDE18928.1"/>
    </source>
</evidence>
<comment type="caution">
    <text evidence="1">The sequence shown here is derived from an EMBL/GenBank/DDBJ whole genome shotgun (WGS) entry which is preliminary data.</text>
</comment>
<sequence>MKVIYITFKLANTSVRKRFPRKLFNARVSRMVKGVSVFRQGDFEPRIDPTTGPKEPIIFRGVAGEGAIIREPKLRLQSLYDYFWNIGICVRTGWPQGAPKNIVDICEMAWVGGQ</sequence>
<keyword evidence="2" id="KW-1185">Reference proteome</keyword>
<name>A0A369WA98_9GAMM</name>
<dbReference type="EMBL" id="QQOH01000004">
    <property type="protein sequence ID" value="RDE18928.1"/>
    <property type="molecule type" value="Genomic_DNA"/>
</dbReference>
<proteinExistence type="predicted"/>
<protein>
    <submittedName>
        <fullName evidence="1">Uncharacterized protein</fullName>
    </submittedName>
</protein>
<evidence type="ECO:0000313" key="2">
    <source>
        <dbReference type="Proteomes" id="UP000253769"/>
    </source>
</evidence>
<accession>A0A369WA98</accession>
<dbReference type="Proteomes" id="UP000253769">
    <property type="component" value="Unassembled WGS sequence"/>
</dbReference>
<gene>
    <name evidence="1" type="ORF">DV711_15060</name>
</gene>